<name>A0A7W7TA97_9PSEU</name>
<protein>
    <submittedName>
        <fullName evidence="1">Uncharacterized protein</fullName>
    </submittedName>
</protein>
<evidence type="ECO:0000313" key="1">
    <source>
        <dbReference type="EMBL" id="MBB4968937.1"/>
    </source>
</evidence>
<dbReference type="EMBL" id="JACHJS010000001">
    <property type="protein sequence ID" value="MBB4968937.1"/>
    <property type="molecule type" value="Genomic_DNA"/>
</dbReference>
<evidence type="ECO:0000313" key="2">
    <source>
        <dbReference type="Proteomes" id="UP000542674"/>
    </source>
</evidence>
<sequence length="66" mass="7060">MIYVSGVASSNYIRVGGDVAMKCSVNADELEVSLGAGQVDFVLSRGATERLHVEMGRALELMRADN</sequence>
<keyword evidence="2" id="KW-1185">Reference proteome</keyword>
<gene>
    <name evidence="1" type="ORF">F4559_006296</name>
</gene>
<dbReference type="Proteomes" id="UP000542674">
    <property type="component" value="Unassembled WGS sequence"/>
</dbReference>
<dbReference type="RefSeq" id="WP_184674664.1">
    <property type="nucleotide sequence ID" value="NZ_BAABAI010000043.1"/>
</dbReference>
<comment type="caution">
    <text evidence="1">The sequence shown here is derived from an EMBL/GenBank/DDBJ whole genome shotgun (WGS) entry which is preliminary data.</text>
</comment>
<organism evidence="1 2">
    <name type="scientific">Saccharothrix violaceirubra</name>
    <dbReference type="NCBI Taxonomy" id="413306"/>
    <lineage>
        <taxon>Bacteria</taxon>
        <taxon>Bacillati</taxon>
        <taxon>Actinomycetota</taxon>
        <taxon>Actinomycetes</taxon>
        <taxon>Pseudonocardiales</taxon>
        <taxon>Pseudonocardiaceae</taxon>
        <taxon>Saccharothrix</taxon>
    </lineage>
</organism>
<proteinExistence type="predicted"/>
<reference evidence="1 2" key="1">
    <citation type="submission" date="2020-08" db="EMBL/GenBank/DDBJ databases">
        <title>Sequencing the genomes of 1000 actinobacteria strains.</title>
        <authorList>
            <person name="Klenk H.-P."/>
        </authorList>
    </citation>
    <scope>NUCLEOTIDE SEQUENCE [LARGE SCALE GENOMIC DNA]</scope>
    <source>
        <strain evidence="1 2">DSM 45084</strain>
    </source>
</reference>
<accession>A0A7W7TA97</accession>
<dbReference type="AlphaFoldDB" id="A0A7W7TA97"/>